<reference evidence="8 9" key="2">
    <citation type="journal article" date="2016" name="Genome Announc.">
        <title>Genome Sequence of a Gram-Positive Diazotroph, Paenibacillus durus Type Strain ATCC 35681.</title>
        <authorList>
            <person name="Halim M.A."/>
            <person name="Rahman A.Y."/>
            <person name="Sim K.S."/>
            <person name="Yam H.C."/>
            <person name="Rahim A.A."/>
            <person name="Ghazali A.H."/>
            <person name="Najimudin N."/>
        </authorList>
    </citation>
    <scope>NUCLEOTIDE SEQUENCE [LARGE SCALE GENOMIC DNA]</scope>
    <source>
        <strain evidence="8 9">ATCC 35681</strain>
    </source>
</reference>
<feature type="compositionally biased region" description="Low complexity" evidence="6">
    <location>
        <begin position="198"/>
        <end position="212"/>
    </location>
</feature>
<feature type="binding site" evidence="5">
    <location>
        <position position="256"/>
    </location>
    <ligand>
        <name>ATP</name>
        <dbReference type="ChEBI" id="CHEBI:30616"/>
    </ligand>
</feature>
<evidence type="ECO:0000256" key="4">
    <source>
        <dbReference type="ARBA" id="ARBA00022840"/>
    </source>
</evidence>
<dbReference type="InterPro" id="IPR005875">
    <property type="entry name" value="PurK"/>
</dbReference>
<dbReference type="RefSeq" id="WP_046722586.1">
    <property type="nucleotide sequence ID" value="NZ_CP011114.1"/>
</dbReference>
<dbReference type="Gene3D" id="3.30.1490.20">
    <property type="entry name" value="ATP-grasp fold, A domain"/>
    <property type="match status" value="1"/>
</dbReference>
<evidence type="ECO:0000256" key="2">
    <source>
        <dbReference type="ARBA" id="ARBA00022741"/>
    </source>
</evidence>
<accession>A0A0F7F695</accession>
<gene>
    <name evidence="5" type="primary">purK</name>
    <name evidence="8" type="ORF">VK70_00090</name>
</gene>
<protein>
    <recommendedName>
        <fullName evidence="5">N5-carboxyaminoimidazole ribonucleotide synthase</fullName>
        <shortName evidence="5">N5-CAIR synthase</shortName>
        <ecNumber evidence="5">6.3.4.18</ecNumber>
    </recommendedName>
    <alternativeName>
        <fullName evidence="5">5-(carboxyamino)imidazole ribonucleotide synthetase</fullName>
    </alternativeName>
</protein>
<dbReference type="Pfam" id="PF17769">
    <property type="entry name" value="PurK_C"/>
    <property type="match status" value="1"/>
</dbReference>
<dbReference type="UniPathway" id="UPA00074">
    <property type="reaction ID" value="UER00942"/>
</dbReference>
<dbReference type="Proteomes" id="UP000034189">
    <property type="component" value="Chromosome"/>
</dbReference>
<dbReference type="PANTHER" id="PTHR11609">
    <property type="entry name" value="PURINE BIOSYNTHESIS PROTEIN 6/7, PUR6/7"/>
    <property type="match status" value="1"/>
</dbReference>
<dbReference type="Pfam" id="PF02222">
    <property type="entry name" value="ATP-grasp"/>
    <property type="match status" value="1"/>
</dbReference>
<dbReference type="SUPFAM" id="SSF52440">
    <property type="entry name" value="PreATP-grasp domain"/>
    <property type="match status" value="1"/>
</dbReference>
<dbReference type="SUPFAM" id="SSF51246">
    <property type="entry name" value="Rudiment single hybrid motif"/>
    <property type="match status" value="1"/>
</dbReference>
<dbReference type="GO" id="GO:0005829">
    <property type="term" value="C:cytosol"/>
    <property type="evidence" value="ECO:0007669"/>
    <property type="project" value="TreeGrafter"/>
</dbReference>
<comment type="similarity">
    <text evidence="5">Belongs to the PurK/PurT family.</text>
</comment>
<dbReference type="HAMAP" id="MF_01928">
    <property type="entry name" value="PurK"/>
    <property type="match status" value="1"/>
</dbReference>
<evidence type="ECO:0000313" key="9">
    <source>
        <dbReference type="Proteomes" id="UP000034189"/>
    </source>
</evidence>
<keyword evidence="3 5" id="KW-0658">Purine biosynthesis</keyword>
<feature type="binding site" evidence="5">
    <location>
        <begin position="165"/>
        <end position="171"/>
    </location>
    <ligand>
        <name>ATP</name>
        <dbReference type="ChEBI" id="CHEBI:30616"/>
    </ligand>
</feature>
<comment type="subunit">
    <text evidence="5">Homodimer.</text>
</comment>
<dbReference type="NCBIfam" id="NF004676">
    <property type="entry name" value="PRK06019.1-2"/>
    <property type="match status" value="1"/>
</dbReference>
<dbReference type="AlphaFoldDB" id="A0A0F7F695"/>
<evidence type="ECO:0000259" key="7">
    <source>
        <dbReference type="PROSITE" id="PS50975"/>
    </source>
</evidence>
<evidence type="ECO:0000313" key="8">
    <source>
        <dbReference type="EMBL" id="AKG33207.1"/>
    </source>
</evidence>
<sequence>MSGGVSRDADLSERKAQPLRPGATVGVLGGGQLGRMMALAGSAMGYRFVALDPAPDAPCGQVSPQIVAAYDDIDAARELARRADVITYEFENVDAGVAALLAEESYVPQGSALLHTTQHRLREKAAIIAAGVPVAPYRKVASLADLKAAAAELGLPAVLKTVTGGYDGKGQAVLRRVDELEEAFRRLAPEGAPAAETGSAASPQAGPSAGDAGFPGAEDAPLVLEKFVPFRCEISVVAARSPRGEVKSFPAAENIHVSNILHLSIVPARVPEAIQRKARELAEKLIAGLDAVGLLAVEMFVTEDGELFVNELAPRPHNSGHYTMDACATSQFEQHVRAVCNLPLGSTELLTPAVMVNVLGEHLEGAVGRFSSDDEEANRLGVIPKLHIYGKTESKTGRKMGHINLLCKDTADALAWVEQTNLWRN</sequence>
<dbReference type="Gene3D" id="3.30.470.20">
    <property type="entry name" value="ATP-grasp fold, B domain"/>
    <property type="match status" value="1"/>
</dbReference>
<dbReference type="FunFam" id="3.30.1490.20:FF:000015">
    <property type="entry name" value="N5-carboxyaminoimidazole ribonucleotide synthase"/>
    <property type="match status" value="1"/>
</dbReference>
<dbReference type="GO" id="GO:0004638">
    <property type="term" value="F:phosphoribosylaminoimidazole carboxylase activity"/>
    <property type="evidence" value="ECO:0007669"/>
    <property type="project" value="InterPro"/>
</dbReference>
<dbReference type="InterPro" id="IPR011761">
    <property type="entry name" value="ATP-grasp"/>
</dbReference>
<feature type="binding site" evidence="5">
    <location>
        <begin position="310"/>
        <end position="311"/>
    </location>
    <ligand>
        <name>ATP</name>
        <dbReference type="ChEBI" id="CHEBI:30616"/>
    </ligand>
</feature>
<dbReference type="InterPro" id="IPR003135">
    <property type="entry name" value="ATP-grasp_carboxylate-amine"/>
</dbReference>
<dbReference type="InterPro" id="IPR013815">
    <property type="entry name" value="ATP_grasp_subdomain_1"/>
</dbReference>
<dbReference type="Pfam" id="PF22660">
    <property type="entry name" value="RS_preATP-grasp-like"/>
    <property type="match status" value="1"/>
</dbReference>
<feature type="binding site" evidence="5">
    <location>
        <begin position="225"/>
        <end position="228"/>
    </location>
    <ligand>
        <name>ATP</name>
        <dbReference type="ChEBI" id="CHEBI:30616"/>
    </ligand>
</feature>
<keyword evidence="4 5" id="KW-0067">ATP-binding</keyword>
<feature type="binding site" evidence="5">
    <location>
        <position position="233"/>
    </location>
    <ligand>
        <name>ATP</name>
        <dbReference type="ChEBI" id="CHEBI:30616"/>
    </ligand>
</feature>
<dbReference type="PANTHER" id="PTHR11609:SF5">
    <property type="entry name" value="PHOSPHORIBOSYLAMINOIMIDAZOLE CARBOXYLASE"/>
    <property type="match status" value="1"/>
</dbReference>
<comment type="catalytic activity">
    <reaction evidence="5">
        <text>5-amino-1-(5-phospho-beta-D-ribosyl)imidazole + hydrogencarbonate + ATP = 5-carboxyamino-1-(5-phospho-D-ribosyl)imidazole + ADP + phosphate + 2 H(+)</text>
        <dbReference type="Rhea" id="RHEA:19317"/>
        <dbReference type="ChEBI" id="CHEBI:15378"/>
        <dbReference type="ChEBI" id="CHEBI:17544"/>
        <dbReference type="ChEBI" id="CHEBI:30616"/>
        <dbReference type="ChEBI" id="CHEBI:43474"/>
        <dbReference type="ChEBI" id="CHEBI:58730"/>
        <dbReference type="ChEBI" id="CHEBI:137981"/>
        <dbReference type="ChEBI" id="CHEBI:456216"/>
        <dbReference type="EC" id="6.3.4.18"/>
    </reaction>
</comment>
<keyword evidence="2 5" id="KW-0547">Nucleotide-binding</keyword>
<dbReference type="GO" id="GO:0034028">
    <property type="term" value="F:5-(carboxyamino)imidazole ribonucleotide synthase activity"/>
    <property type="evidence" value="ECO:0007669"/>
    <property type="project" value="UniProtKB-UniRule"/>
</dbReference>
<dbReference type="EMBL" id="CP011114">
    <property type="protein sequence ID" value="AKG33207.1"/>
    <property type="molecule type" value="Genomic_DNA"/>
</dbReference>
<name>A0A0F7F695_PAEDU</name>
<dbReference type="InterPro" id="IPR040686">
    <property type="entry name" value="PurK_C"/>
</dbReference>
<dbReference type="GO" id="GO:0006189">
    <property type="term" value="P:'de novo' IMP biosynthetic process"/>
    <property type="evidence" value="ECO:0007669"/>
    <property type="project" value="UniProtKB-UniRule"/>
</dbReference>
<evidence type="ECO:0000256" key="6">
    <source>
        <dbReference type="SAM" id="MobiDB-lite"/>
    </source>
</evidence>
<feature type="region of interest" description="Disordered" evidence="6">
    <location>
        <begin position="191"/>
        <end position="212"/>
    </location>
</feature>
<dbReference type="Gene3D" id="3.40.50.20">
    <property type="match status" value="1"/>
</dbReference>
<dbReference type="FunFam" id="3.30.470.20:FF:000029">
    <property type="entry name" value="N5-carboxyaminoimidazole ribonucleotide synthase"/>
    <property type="match status" value="1"/>
</dbReference>
<dbReference type="InterPro" id="IPR016185">
    <property type="entry name" value="PreATP-grasp_dom_sf"/>
</dbReference>
<dbReference type="SUPFAM" id="SSF56059">
    <property type="entry name" value="Glutathione synthetase ATP-binding domain-like"/>
    <property type="match status" value="1"/>
</dbReference>
<keyword evidence="1 5" id="KW-0436">Ligase</keyword>
<comment type="pathway">
    <text evidence="5">Purine metabolism; IMP biosynthesis via de novo pathway; 5-amino-1-(5-phospho-D-ribosyl)imidazole-4-carboxylate from 5-amino-1-(5-phospho-D-ribosyl)imidazole (N5-CAIR route): step 1/2.</text>
</comment>
<dbReference type="PATRIC" id="fig|1333534.5.peg.16"/>
<dbReference type="GO" id="GO:0005524">
    <property type="term" value="F:ATP binding"/>
    <property type="evidence" value="ECO:0007669"/>
    <property type="project" value="UniProtKB-UniRule"/>
</dbReference>
<dbReference type="InterPro" id="IPR011054">
    <property type="entry name" value="Rudment_hybrid_motif"/>
</dbReference>
<proteinExistence type="inferred from homology"/>
<comment type="function">
    <text evidence="5">Catalyzes the ATP-dependent conversion of 5-aminoimidazole ribonucleotide (AIR) and HCO(3)(-) to N5-carboxyaminoimidazole ribonucleotide (N5-CAIR).</text>
</comment>
<dbReference type="EC" id="6.3.4.18" evidence="5"/>
<feature type="binding site" evidence="5">
    <location>
        <position position="160"/>
    </location>
    <ligand>
        <name>ATP</name>
        <dbReference type="ChEBI" id="CHEBI:30616"/>
    </ligand>
</feature>
<evidence type="ECO:0000256" key="5">
    <source>
        <dbReference type="HAMAP-Rule" id="MF_01928"/>
    </source>
</evidence>
<dbReference type="FunFam" id="3.40.50.20:FF:000016">
    <property type="entry name" value="N5-carboxyaminoimidazole ribonucleotide synthase"/>
    <property type="match status" value="1"/>
</dbReference>
<feature type="binding site" evidence="5">
    <location>
        <position position="120"/>
    </location>
    <ligand>
        <name>ATP</name>
        <dbReference type="ChEBI" id="CHEBI:30616"/>
    </ligand>
</feature>
<feature type="domain" description="ATP-grasp" evidence="7">
    <location>
        <begin position="124"/>
        <end position="340"/>
    </location>
</feature>
<dbReference type="OrthoDB" id="9804625at2"/>
<reference evidence="8 9" key="1">
    <citation type="submission" date="2015-03" db="EMBL/GenBank/DDBJ databases">
        <authorList>
            <person name="Abdul Halim M."/>
        </authorList>
    </citation>
    <scope>NUCLEOTIDE SEQUENCE [LARGE SCALE GENOMIC DNA]</scope>
    <source>
        <strain evidence="8 9">ATCC 35681</strain>
    </source>
</reference>
<organism evidence="8 9">
    <name type="scientific">Paenibacillus durus ATCC 35681</name>
    <dbReference type="NCBI Taxonomy" id="1333534"/>
    <lineage>
        <taxon>Bacteria</taxon>
        <taxon>Bacillati</taxon>
        <taxon>Bacillota</taxon>
        <taxon>Bacilli</taxon>
        <taxon>Bacillales</taxon>
        <taxon>Paenibacillaceae</taxon>
        <taxon>Paenibacillus</taxon>
    </lineage>
</organism>
<dbReference type="InterPro" id="IPR054350">
    <property type="entry name" value="PurT/PurK_preATP-grasp"/>
</dbReference>
<dbReference type="PROSITE" id="PS50975">
    <property type="entry name" value="ATP_GRASP"/>
    <property type="match status" value="1"/>
</dbReference>
<dbReference type="GO" id="GO:0046872">
    <property type="term" value="F:metal ion binding"/>
    <property type="evidence" value="ECO:0007669"/>
    <property type="project" value="InterPro"/>
</dbReference>
<evidence type="ECO:0000256" key="1">
    <source>
        <dbReference type="ARBA" id="ARBA00022598"/>
    </source>
</evidence>
<dbReference type="NCBIfam" id="NF004679">
    <property type="entry name" value="PRK06019.1-5"/>
    <property type="match status" value="1"/>
</dbReference>
<evidence type="ECO:0000256" key="3">
    <source>
        <dbReference type="ARBA" id="ARBA00022755"/>
    </source>
</evidence>
<dbReference type="HOGENOM" id="CLU_011534_0_1_9"/>